<accession>A0A8S5SXT2</accession>
<name>A0A8S5SXT2_9CAUD</name>
<proteinExistence type="predicted"/>
<dbReference type="EMBL" id="BK032698">
    <property type="protein sequence ID" value="DAF55712.1"/>
    <property type="molecule type" value="Genomic_DNA"/>
</dbReference>
<dbReference type="GO" id="GO:0006259">
    <property type="term" value="P:DNA metabolic process"/>
    <property type="evidence" value="ECO:0007669"/>
    <property type="project" value="InterPro"/>
</dbReference>
<protein>
    <submittedName>
        <fullName evidence="1">RecT protein</fullName>
    </submittedName>
</protein>
<evidence type="ECO:0000313" key="1">
    <source>
        <dbReference type="EMBL" id="DAF55712.1"/>
    </source>
</evidence>
<dbReference type="GO" id="GO:0003677">
    <property type="term" value="F:DNA binding"/>
    <property type="evidence" value="ECO:0007669"/>
    <property type="project" value="InterPro"/>
</dbReference>
<organism evidence="1">
    <name type="scientific">Siphoviridae sp. ctAkS7</name>
    <dbReference type="NCBI Taxonomy" id="2827798"/>
    <lineage>
        <taxon>Viruses</taxon>
        <taxon>Duplodnaviria</taxon>
        <taxon>Heunggongvirae</taxon>
        <taxon>Uroviricota</taxon>
        <taxon>Caudoviricetes</taxon>
    </lineage>
</organism>
<dbReference type="InterPro" id="IPR018330">
    <property type="entry name" value="RecT_fam"/>
</dbReference>
<sequence length="262" mass="29505">MNEVVKKEPIVNKEVTINKPTISGLVHNQEFLKKAQDVLGTGTQQFMSSVLTLANSSQEFAKCDAIKLYNCCLMAAAIKLPFNQNLGQAYVIAYKGVPQLQIGYKGFIQLAQRSGQFKTINTTEVKEGEIKSRNRLTGEIEFDWLDDDNEREQLNTAGYVAYFELLNGYRQTLYMSVAEIKAHATKFSQTYKYGTGIWKDHFDAMAKKTVLKLILSKYAPLSIDMQKAIEIDQSDGDKNYPDAPKEGLEVKTIDMEEIDGTN</sequence>
<dbReference type="InterPro" id="IPR004590">
    <property type="entry name" value="ssDNA_annealing_RecT"/>
</dbReference>
<dbReference type="Pfam" id="PF03837">
    <property type="entry name" value="RecT"/>
    <property type="match status" value="1"/>
</dbReference>
<dbReference type="NCBIfam" id="TIGR00616">
    <property type="entry name" value="rect"/>
    <property type="match status" value="1"/>
</dbReference>
<reference evidence="1" key="1">
    <citation type="journal article" date="2021" name="Proc. Natl. Acad. Sci. U.S.A.">
        <title>A Catalog of Tens of Thousands of Viruses from Human Metagenomes Reveals Hidden Associations with Chronic Diseases.</title>
        <authorList>
            <person name="Tisza M.J."/>
            <person name="Buck C.B."/>
        </authorList>
    </citation>
    <scope>NUCLEOTIDE SEQUENCE</scope>
    <source>
        <strain evidence="1">CtAkS7</strain>
    </source>
</reference>